<dbReference type="AlphaFoldDB" id="A0ABD0R4S2"/>
<protein>
    <recommendedName>
        <fullName evidence="1">Dynein heavy chain tail domain-containing protein</fullName>
    </recommendedName>
</protein>
<feature type="domain" description="Dynein heavy chain tail" evidence="1">
    <location>
        <begin position="2"/>
        <end position="53"/>
    </location>
</feature>
<comment type="caution">
    <text evidence="2">The sequence shown here is derived from an EMBL/GenBank/DDBJ whole genome shotgun (WGS) entry which is preliminary data.</text>
</comment>
<dbReference type="InterPro" id="IPR013594">
    <property type="entry name" value="Dynein_heavy_tail"/>
</dbReference>
<reference evidence="2 3" key="1">
    <citation type="submission" date="2024-05" db="EMBL/GenBank/DDBJ databases">
        <title>Genome sequencing and assembly of Indian major carp, Cirrhinus mrigala (Hamilton, 1822).</title>
        <authorList>
            <person name="Mohindra V."/>
            <person name="Chowdhury L.M."/>
            <person name="Lal K."/>
            <person name="Jena J.K."/>
        </authorList>
    </citation>
    <scope>NUCLEOTIDE SEQUENCE [LARGE SCALE GENOMIC DNA]</scope>
    <source>
        <strain evidence="2">CM1030</strain>
        <tissue evidence="2">Blood</tissue>
    </source>
</reference>
<evidence type="ECO:0000313" key="2">
    <source>
        <dbReference type="EMBL" id="KAL0193519.1"/>
    </source>
</evidence>
<sequence>VVLDTIPELMNGLRMIWILSRHYNTDERLESLMERIAWELSERVARVVNVRVLF</sequence>
<feature type="non-terminal residue" evidence="2">
    <location>
        <position position="54"/>
    </location>
</feature>
<name>A0ABD0R4S2_CIRMR</name>
<keyword evidence="3" id="KW-1185">Reference proteome</keyword>
<feature type="non-terminal residue" evidence="2">
    <location>
        <position position="1"/>
    </location>
</feature>
<proteinExistence type="predicted"/>
<dbReference type="Proteomes" id="UP001529510">
    <property type="component" value="Unassembled WGS sequence"/>
</dbReference>
<gene>
    <name evidence="2" type="ORF">M9458_011815</name>
</gene>
<accession>A0ABD0R4S2</accession>
<dbReference type="Pfam" id="PF08385">
    <property type="entry name" value="DHC_N1"/>
    <property type="match status" value="1"/>
</dbReference>
<dbReference type="EMBL" id="JAMKFB020000005">
    <property type="protein sequence ID" value="KAL0193519.1"/>
    <property type="molecule type" value="Genomic_DNA"/>
</dbReference>
<evidence type="ECO:0000313" key="3">
    <source>
        <dbReference type="Proteomes" id="UP001529510"/>
    </source>
</evidence>
<organism evidence="2 3">
    <name type="scientific">Cirrhinus mrigala</name>
    <name type="common">Mrigala</name>
    <dbReference type="NCBI Taxonomy" id="683832"/>
    <lineage>
        <taxon>Eukaryota</taxon>
        <taxon>Metazoa</taxon>
        <taxon>Chordata</taxon>
        <taxon>Craniata</taxon>
        <taxon>Vertebrata</taxon>
        <taxon>Euteleostomi</taxon>
        <taxon>Actinopterygii</taxon>
        <taxon>Neopterygii</taxon>
        <taxon>Teleostei</taxon>
        <taxon>Ostariophysi</taxon>
        <taxon>Cypriniformes</taxon>
        <taxon>Cyprinidae</taxon>
        <taxon>Labeoninae</taxon>
        <taxon>Labeonini</taxon>
        <taxon>Cirrhinus</taxon>
    </lineage>
</organism>
<evidence type="ECO:0000259" key="1">
    <source>
        <dbReference type="Pfam" id="PF08385"/>
    </source>
</evidence>